<dbReference type="InterPro" id="IPR050595">
    <property type="entry name" value="Bact_response_regulator"/>
</dbReference>
<feature type="modified residue" description="4-aspartylphosphate" evidence="2">
    <location>
        <position position="55"/>
    </location>
</feature>
<dbReference type="CDD" id="cd17552">
    <property type="entry name" value="REC_RR468-like"/>
    <property type="match status" value="1"/>
</dbReference>
<dbReference type="AlphaFoldDB" id="A0A139WWN4"/>
<dbReference type="OrthoDB" id="424582at2"/>
<dbReference type="PROSITE" id="PS50110">
    <property type="entry name" value="RESPONSE_REGULATORY"/>
    <property type="match status" value="1"/>
</dbReference>
<name>A0A139WWN4_9CYAN</name>
<keyword evidence="1 2" id="KW-0597">Phosphoprotein</keyword>
<reference evidence="4 5" key="1">
    <citation type="journal article" date="2013" name="Genome Biol. Evol.">
        <title>Genomes of Stigonematalean cyanobacteria (subsection V) and the evolution of oxygenic photosynthesis from prokaryotes to plastids.</title>
        <authorList>
            <person name="Dagan T."/>
            <person name="Roettger M."/>
            <person name="Stucken K."/>
            <person name="Landan G."/>
            <person name="Koch R."/>
            <person name="Major P."/>
            <person name="Gould S.B."/>
            <person name="Goremykin V.V."/>
            <person name="Rippka R."/>
            <person name="Tandeau de Marsac N."/>
            <person name="Gugger M."/>
            <person name="Lockhart P.J."/>
            <person name="Allen J.F."/>
            <person name="Brune I."/>
            <person name="Maus I."/>
            <person name="Puhler A."/>
            <person name="Martin W.F."/>
        </authorList>
    </citation>
    <scope>NUCLEOTIDE SEQUENCE [LARGE SCALE GENOMIC DNA]</scope>
    <source>
        <strain evidence="4 5">PCC 7110</strain>
    </source>
</reference>
<protein>
    <submittedName>
        <fullName evidence="4">Two-component system response regulator</fullName>
    </submittedName>
</protein>
<accession>A0A139WWN4</accession>
<dbReference type="EMBL" id="ANNX02000047">
    <property type="protein sequence ID" value="KYC36792.1"/>
    <property type="molecule type" value="Genomic_DNA"/>
</dbReference>
<comment type="caution">
    <text evidence="4">The sequence shown here is derived from an EMBL/GenBank/DDBJ whole genome shotgun (WGS) entry which is preliminary data.</text>
</comment>
<proteinExistence type="predicted"/>
<sequence length="126" mass="13986">MSAKRILIIDDEKNLCTVIRASLEKIGRWQVLTSLSGIEGLRKAETEQPDAILLDVMMPDINGLALFDTLQSHPVTQKIPVILLTAKAQKLDLERFTKLGVAGVITKPFDPLKLSHQIANILKWSS</sequence>
<dbReference type="GO" id="GO:0000160">
    <property type="term" value="P:phosphorelay signal transduction system"/>
    <property type="evidence" value="ECO:0007669"/>
    <property type="project" value="InterPro"/>
</dbReference>
<evidence type="ECO:0000313" key="5">
    <source>
        <dbReference type="Proteomes" id="UP000076925"/>
    </source>
</evidence>
<evidence type="ECO:0000313" key="4">
    <source>
        <dbReference type="EMBL" id="KYC36792.1"/>
    </source>
</evidence>
<dbReference type="PANTHER" id="PTHR44591:SF22">
    <property type="entry name" value="CHEY SUBFAMILY"/>
    <property type="match status" value="1"/>
</dbReference>
<dbReference type="SMART" id="SM00448">
    <property type="entry name" value="REC"/>
    <property type="match status" value="1"/>
</dbReference>
<evidence type="ECO:0000259" key="3">
    <source>
        <dbReference type="PROSITE" id="PS50110"/>
    </source>
</evidence>
<evidence type="ECO:0000256" key="1">
    <source>
        <dbReference type="ARBA" id="ARBA00022553"/>
    </source>
</evidence>
<evidence type="ECO:0000256" key="2">
    <source>
        <dbReference type="PROSITE-ProRule" id="PRU00169"/>
    </source>
</evidence>
<dbReference type="STRING" id="128403.WA1_44785"/>
<dbReference type="Pfam" id="PF00072">
    <property type="entry name" value="Response_reg"/>
    <property type="match status" value="1"/>
</dbReference>
<dbReference type="InterPro" id="IPR011006">
    <property type="entry name" value="CheY-like_superfamily"/>
</dbReference>
<feature type="domain" description="Response regulatory" evidence="3">
    <location>
        <begin position="5"/>
        <end position="122"/>
    </location>
</feature>
<organism evidence="4 5">
    <name type="scientific">Scytonema hofmannii PCC 7110</name>
    <dbReference type="NCBI Taxonomy" id="128403"/>
    <lineage>
        <taxon>Bacteria</taxon>
        <taxon>Bacillati</taxon>
        <taxon>Cyanobacteriota</taxon>
        <taxon>Cyanophyceae</taxon>
        <taxon>Nostocales</taxon>
        <taxon>Scytonemataceae</taxon>
        <taxon>Scytonema</taxon>
    </lineage>
</organism>
<dbReference type="RefSeq" id="WP_017744836.1">
    <property type="nucleotide sequence ID" value="NZ_KQ976354.1"/>
</dbReference>
<dbReference type="Proteomes" id="UP000076925">
    <property type="component" value="Unassembled WGS sequence"/>
</dbReference>
<gene>
    <name evidence="4" type="ORF">WA1_44785</name>
</gene>
<dbReference type="PANTHER" id="PTHR44591">
    <property type="entry name" value="STRESS RESPONSE REGULATOR PROTEIN 1"/>
    <property type="match status" value="1"/>
</dbReference>
<keyword evidence="5" id="KW-1185">Reference proteome</keyword>
<dbReference type="Gene3D" id="3.40.50.2300">
    <property type="match status" value="1"/>
</dbReference>
<dbReference type="SUPFAM" id="SSF52172">
    <property type="entry name" value="CheY-like"/>
    <property type="match status" value="1"/>
</dbReference>
<dbReference type="InterPro" id="IPR001789">
    <property type="entry name" value="Sig_transdc_resp-reg_receiver"/>
</dbReference>